<proteinExistence type="inferred from homology"/>
<protein>
    <recommendedName>
        <fullName evidence="3">Dihydrolipoamide acetyltransferase component of pyruvate dehydrogenase complex</fullName>
        <ecNumber evidence="3">2.3.1.-</ecNumber>
    </recommendedName>
</protein>
<dbReference type="Gene3D" id="3.30.559.10">
    <property type="entry name" value="Chloramphenicol acetyltransferase-like domain"/>
    <property type="match status" value="1"/>
</dbReference>
<name>A0A396ZLI0_APHAT</name>
<dbReference type="GO" id="GO:0006086">
    <property type="term" value="P:pyruvate decarboxylation to acetyl-CoA"/>
    <property type="evidence" value="ECO:0007669"/>
    <property type="project" value="InterPro"/>
</dbReference>
<dbReference type="InterPro" id="IPR011053">
    <property type="entry name" value="Single_hybrid_motif"/>
</dbReference>
<dbReference type="PANTHER" id="PTHR23151:SF90">
    <property type="entry name" value="DIHYDROLIPOYLLYSINE-RESIDUE ACETYLTRANSFERASE COMPONENT OF PYRUVATE DEHYDROGENASE COMPLEX, MITOCHONDRIAL-RELATED"/>
    <property type="match status" value="1"/>
</dbReference>
<comment type="cofactor">
    <cofactor evidence="3">
        <name>(R)-lipoate</name>
        <dbReference type="ChEBI" id="CHEBI:83088"/>
    </cofactor>
</comment>
<reference evidence="10 11" key="1">
    <citation type="submission" date="2018-08" db="EMBL/GenBank/DDBJ databases">
        <title>Aphanomyces genome sequencing and annotation.</title>
        <authorList>
            <person name="Minardi D."/>
            <person name="Oidtmann B."/>
            <person name="Van Der Giezen M."/>
            <person name="Studholme D.J."/>
        </authorList>
    </citation>
    <scope>NUCLEOTIDE SEQUENCE [LARGE SCALE GENOMIC DNA]</scope>
    <source>
        <strain evidence="9 11">197901</strain>
        <strain evidence="8 10">SA</strain>
        <strain evidence="7 13">Si</strain>
        <strain evidence="6 12">Yx</strain>
    </source>
</reference>
<dbReference type="InterPro" id="IPR023213">
    <property type="entry name" value="CAT-like_dom_sf"/>
</dbReference>
<dbReference type="Pfam" id="PF00364">
    <property type="entry name" value="Biotin_lipoyl"/>
    <property type="match status" value="1"/>
</dbReference>
<dbReference type="EMBL" id="QUTE01016171">
    <property type="protein sequence ID" value="RHY97895.1"/>
    <property type="molecule type" value="Genomic_DNA"/>
</dbReference>
<dbReference type="EMBL" id="QUTA01013295">
    <property type="protein sequence ID" value="RHX96612.1"/>
    <property type="molecule type" value="Genomic_DNA"/>
</dbReference>
<keyword evidence="2 3" id="KW-0450">Lipoyl</keyword>
<gene>
    <name evidence="6" type="ORF">DYB25_003377</name>
    <name evidence="9" type="ORF">DYB31_002869</name>
    <name evidence="7" type="ORF">DYB34_004152</name>
    <name evidence="8" type="ORF">DYB38_003975</name>
</gene>
<dbReference type="CDD" id="cd06849">
    <property type="entry name" value="lipoyl_domain"/>
    <property type="match status" value="1"/>
</dbReference>
<dbReference type="PANTHER" id="PTHR23151">
    <property type="entry name" value="DIHYDROLIPOAMIDE ACETYL/SUCCINYL-TRANSFERASE-RELATED"/>
    <property type="match status" value="1"/>
</dbReference>
<dbReference type="GO" id="GO:0045254">
    <property type="term" value="C:pyruvate dehydrogenase complex"/>
    <property type="evidence" value="ECO:0007669"/>
    <property type="project" value="InterPro"/>
</dbReference>
<dbReference type="InterPro" id="IPR045257">
    <property type="entry name" value="E2/Pdx1"/>
</dbReference>
<comment type="similarity">
    <text evidence="1 3">Belongs to the 2-oxoacid dehydrogenase family.</text>
</comment>
<evidence type="ECO:0000259" key="5">
    <source>
        <dbReference type="PROSITE" id="PS51826"/>
    </source>
</evidence>
<evidence type="ECO:0000313" key="10">
    <source>
        <dbReference type="Proteomes" id="UP000265716"/>
    </source>
</evidence>
<evidence type="ECO:0000313" key="7">
    <source>
        <dbReference type="EMBL" id="RHY46155.1"/>
    </source>
</evidence>
<dbReference type="PROSITE" id="PS50968">
    <property type="entry name" value="BIOTINYL_LIPOYL"/>
    <property type="match status" value="1"/>
</dbReference>
<feature type="non-terminal residue" evidence="6">
    <location>
        <position position="1"/>
    </location>
</feature>
<dbReference type="GO" id="GO:0004742">
    <property type="term" value="F:dihydrolipoyllysine-residue acetyltransferase activity"/>
    <property type="evidence" value="ECO:0007669"/>
    <property type="project" value="TreeGrafter"/>
</dbReference>
<dbReference type="Proteomes" id="UP000266239">
    <property type="component" value="Unassembled WGS sequence"/>
</dbReference>
<dbReference type="InterPro" id="IPR036625">
    <property type="entry name" value="E3-bd_dom_sf"/>
</dbReference>
<evidence type="ECO:0000256" key="3">
    <source>
        <dbReference type="RuleBase" id="RU003423"/>
    </source>
</evidence>
<dbReference type="Pfam" id="PF02817">
    <property type="entry name" value="E3_binding"/>
    <property type="match status" value="1"/>
</dbReference>
<dbReference type="Proteomes" id="UP000266196">
    <property type="component" value="Unassembled WGS sequence"/>
</dbReference>
<evidence type="ECO:0000313" key="13">
    <source>
        <dbReference type="Proteomes" id="UP000283543"/>
    </source>
</evidence>
<dbReference type="EMBL" id="QUTB01007391">
    <property type="protein sequence ID" value="RHY46155.1"/>
    <property type="molecule type" value="Genomic_DNA"/>
</dbReference>
<dbReference type="Proteomes" id="UP000265716">
    <property type="component" value="Unassembled WGS sequence"/>
</dbReference>
<dbReference type="VEuPathDB" id="FungiDB:H257_04307"/>
<dbReference type="FunFam" id="2.40.50.100:FF:000010">
    <property type="entry name" value="Acetyltransferase component of pyruvate dehydrogenase complex"/>
    <property type="match status" value="1"/>
</dbReference>
<evidence type="ECO:0000313" key="8">
    <source>
        <dbReference type="EMBL" id="RHY51629.1"/>
    </source>
</evidence>
<dbReference type="Gene3D" id="4.10.320.10">
    <property type="entry name" value="E3-binding domain"/>
    <property type="match status" value="1"/>
</dbReference>
<dbReference type="SUPFAM" id="SSF52777">
    <property type="entry name" value="CoA-dependent acyltransferases"/>
    <property type="match status" value="1"/>
</dbReference>
<dbReference type="InterPro" id="IPR001078">
    <property type="entry name" value="2-oxoacid_DH_actylTfrase"/>
</dbReference>
<comment type="caution">
    <text evidence="6">The sequence shown here is derived from an EMBL/GenBank/DDBJ whole genome shotgun (WGS) entry which is preliminary data.</text>
</comment>
<dbReference type="InterPro" id="IPR004167">
    <property type="entry name" value="PSBD"/>
</dbReference>
<keyword evidence="3" id="KW-0012">Acyltransferase</keyword>
<dbReference type="Proteomes" id="UP000283543">
    <property type="component" value="Unassembled WGS sequence"/>
</dbReference>
<dbReference type="SUPFAM" id="SSF47005">
    <property type="entry name" value="Peripheral subunit-binding domain of 2-oxo acid dehydrogenase complex"/>
    <property type="match status" value="1"/>
</dbReference>
<dbReference type="SUPFAM" id="SSF51230">
    <property type="entry name" value="Single hybrid motif"/>
    <property type="match status" value="1"/>
</dbReference>
<evidence type="ECO:0000313" key="9">
    <source>
        <dbReference type="EMBL" id="RHY97895.1"/>
    </source>
</evidence>
<keyword evidence="3" id="KW-0808">Transferase</keyword>
<dbReference type="PROSITE" id="PS51826">
    <property type="entry name" value="PSBD"/>
    <property type="match status" value="1"/>
</dbReference>
<dbReference type="Pfam" id="PF00198">
    <property type="entry name" value="2-oxoacid_dh"/>
    <property type="match status" value="1"/>
</dbReference>
<evidence type="ECO:0000313" key="12">
    <source>
        <dbReference type="Proteomes" id="UP000266239"/>
    </source>
</evidence>
<evidence type="ECO:0000313" key="11">
    <source>
        <dbReference type="Proteomes" id="UP000266196"/>
    </source>
</evidence>
<organism evidence="6 12">
    <name type="scientific">Aphanomyces astaci</name>
    <name type="common">Crayfish plague agent</name>
    <dbReference type="NCBI Taxonomy" id="112090"/>
    <lineage>
        <taxon>Eukaryota</taxon>
        <taxon>Sar</taxon>
        <taxon>Stramenopiles</taxon>
        <taxon>Oomycota</taxon>
        <taxon>Saprolegniomycetes</taxon>
        <taxon>Saprolegniales</taxon>
        <taxon>Verrucalvaceae</taxon>
        <taxon>Aphanomyces</taxon>
    </lineage>
</organism>
<dbReference type="EC" id="2.3.1.-" evidence="3"/>
<feature type="domain" description="Peripheral subunit-binding (PSBD)" evidence="5">
    <location>
        <begin position="176"/>
        <end position="213"/>
    </location>
</feature>
<evidence type="ECO:0000313" key="6">
    <source>
        <dbReference type="EMBL" id="RHX96612.1"/>
    </source>
</evidence>
<dbReference type="InterPro" id="IPR000089">
    <property type="entry name" value="Biotin_lipoyl"/>
</dbReference>
<feature type="domain" description="Lipoyl-binding" evidence="4">
    <location>
        <begin position="43"/>
        <end position="119"/>
    </location>
</feature>
<accession>A0A396ZLI0</accession>
<evidence type="ECO:0000256" key="2">
    <source>
        <dbReference type="ARBA" id="ARBA00022823"/>
    </source>
</evidence>
<sequence length="485" mass="50950">SLKLQRRSIIIMRVVQVLQRNLARQLLVRPSSTARAFSTLPEHEVVGLPALSPTMETGTISTWLKKEGDKIAAGDIVCQIETDKAVVDFEAQDDSYLAKILKPEGSADVKVGEPIFVTVEDPSEIPAFASFSLSGVAPVAAAPTPAAPKATPAPVAASTAAPVVPVSPSTLAGRVIASPLAKKLARDTGVTLGGVSGTGPLGRILRADVESVLAAGPVAPAPAAAAIPAAAPVASAAPTTPLAHGDYTDFPLTDKAQHYAAQLTQQKLDVPHYHLTADLALDKLLVGKLLREPRDLLNKTRKEDEQLSVNDFFLRAAALTMKKVPAANAAWLGSVIRQFHNVHINVLVAAEGGVVAPVVRQVNSKGLDQVNAEVRAILAKGSEAAASWTDADLETGTFTISNVGMFDVKSFAGIVSPNQSCSLGLGTIAKRVVPNDDPNAEQIYKYSTQLTATLALDHRVIDGATGAQWLASFKELVEDPLRMIL</sequence>
<dbReference type="AlphaFoldDB" id="A0A396ZLI0"/>
<dbReference type="Gene3D" id="2.40.50.100">
    <property type="match status" value="1"/>
</dbReference>
<dbReference type="EMBL" id="QUTC01006537">
    <property type="protein sequence ID" value="RHY51629.1"/>
    <property type="molecule type" value="Genomic_DNA"/>
</dbReference>
<evidence type="ECO:0000256" key="1">
    <source>
        <dbReference type="ARBA" id="ARBA00007317"/>
    </source>
</evidence>
<evidence type="ECO:0000259" key="4">
    <source>
        <dbReference type="PROSITE" id="PS50968"/>
    </source>
</evidence>